<dbReference type="EMBL" id="HACG01021263">
    <property type="protein sequence ID" value="CEK68128.1"/>
    <property type="molecule type" value="Transcribed_RNA"/>
</dbReference>
<organism evidence="1">
    <name type="scientific">Arion vulgaris</name>
    <dbReference type="NCBI Taxonomy" id="1028688"/>
    <lineage>
        <taxon>Eukaryota</taxon>
        <taxon>Metazoa</taxon>
        <taxon>Spiralia</taxon>
        <taxon>Lophotrochozoa</taxon>
        <taxon>Mollusca</taxon>
        <taxon>Gastropoda</taxon>
        <taxon>Heterobranchia</taxon>
        <taxon>Euthyneura</taxon>
        <taxon>Panpulmonata</taxon>
        <taxon>Eupulmonata</taxon>
        <taxon>Stylommatophora</taxon>
        <taxon>Helicina</taxon>
        <taxon>Arionoidea</taxon>
        <taxon>Arionidae</taxon>
        <taxon>Arion</taxon>
    </lineage>
</organism>
<protein>
    <submittedName>
        <fullName evidence="1">Uncharacterized protein</fullName>
    </submittedName>
</protein>
<feature type="non-terminal residue" evidence="1">
    <location>
        <position position="110"/>
    </location>
</feature>
<evidence type="ECO:0000313" key="1">
    <source>
        <dbReference type="EMBL" id="CEK68128.1"/>
    </source>
</evidence>
<sequence>VGQALNSEEELLPFNNCNQLQFYMLPRDNCLRETRDVGIDAMSQSQNSLNASFETSDQPFPDIDKTYTKSEISTLGPNSHVGLDQAAMSCNQATNRNSVNEHCGVIYNEK</sequence>
<feature type="non-terminal residue" evidence="1">
    <location>
        <position position="1"/>
    </location>
</feature>
<gene>
    <name evidence="1" type="primary">ORF65170</name>
</gene>
<name>A0A0B6ZHV2_9EUPU</name>
<dbReference type="AlphaFoldDB" id="A0A0B6ZHV2"/>
<accession>A0A0B6ZHV2</accession>
<reference evidence="1" key="1">
    <citation type="submission" date="2014-12" db="EMBL/GenBank/DDBJ databases">
        <title>Insight into the proteome of Arion vulgaris.</title>
        <authorList>
            <person name="Aradska J."/>
            <person name="Bulat T."/>
            <person name="Smidak R."/>
            <person name="Sarate P."/>
            <person name="Gangsoo J."/>
            <person name="Sialana F."/>
            <person name="Bilban M."/>
            <person name="Lubec G."/>
        </authorList>
    </citation>
    <scope>NUCLEOTIDE SEQUENCE</scope>
    <source>
        <tissue evidence="1">Skin</tissue>
    </source>
</reference>
<proteinExistence type="predicted"/>